<dbReference type="FunFam" id="3.30.565.10:FF:000030">
    <property type="entry name" value="Ethylene receptor 1"/>
    <property type="match status" value="1"/>
</dbReference>
<dbReference type="PANTHER" id="PTHR24423:SF625">
    <property type="entry name" value="ETHYLENE RESPONSE SENSOR 1"/>
    <property type="match status" value="1"/>
</dbReference>
<dbReference type="InterPro" id="IPR003018">
    <property type="entry name" value="GAF"/>
</dbReference>
<dbReference type="GO" id="GO:0005789">
    <property type="term" value="C:endoplasmic reticulum membrane"/>
    <property type="evidence" value="ECO:0007669"/>
    <property type="project" value="UniProtKB-SubCell"/>
</dbReference>
<accession>A0A835THK4</accession>
<evidence type="ECO:0000256" key="12">
    <source>
        <dbReference type="ARBA" id="ARBA00022741"/>
    </source>
</evidence>
<feature type="region of interest" description="Disordered" evidence="23">
    <location>
        <begin position="659"/>
        <end position="700"/>
    </location>
</feature>
<dbReference type="GO" id="GO:0038199">
    <property type="term" value="F:ethylene receptor activity"/>
    <property type="evidence" value="ECO:0007669"/>
    <property type="project" value="TreeGrafter"/>
</dbReference>
<name>A0A835THK4_9ROSI</name>
<feature type="compositionally biased region" description="Polar residues" evidence="23">
    <location>
        <begin position="690"/>
        <end position="700"/>
    </location>
</feature>
<keyword evidence="17 24" id="KW-1133">Transmembrane helix</keyword>
<reference evidence="26 27" key="1">
    <citation type="submission" date="2020-10" db="EMBL/GenBank/DDBJ databases">
        <title>Plant Genome Project.</title>
        <authorList>
            <person name="Zhang R.-G."/>
        </authorList>
    </citation>
    <scope>NUCLEOTIDE SEQUENCE [LARGE SCALE GENOMIC DNA]</scope>
    <source>
        <strain evidence="26">FAFU-HL-1</strain>
        <tissue evidence="26">Leaf</tissue>
    </source>
</reference>
<dbReference type="CDD" id="cd00082">
    <property type="entry name" value="HisKA"/>
    <property type="match status" value="1"/>
</dbReference>
<gene>
    <name evidence="26" type="ORF">SADUNF_Sadunf02G0164700</name>
</gene>
<keyword evidence="18" id="KW-0186">Copper</keyword>
<dbReference type="GO" id="GO:0046872">
    <property type="term" value="F:metal ion binding"/>
    <property type="evidence" value="ECO:0007669"/>
    <property type="project" value="UniProtKB-KW"/>
</dbReference>
<evidence type="ECO:0000259" key="25">
    <source>
        <dbReference type="PROSITE" id="PS50109"/>
    </source>
</evidence>
<dbReference type="EMBL" id="JADGMS010000002">
    <property type="protein sequence ID" value="KAF9688125.1"/>
    <property type="molecule type" value="Genomic_DNA"/>
</dbReference>
<feature type="transmembrane region" description="Helical" evidence="24">
    <location>
        <begin position="61"/>
        <end position="82"/>
    </location>
</feature>
<evidence type="ECO:0000256" key="23">
    <source>
        <dbReference type="SAM" id="MobiDB-lite"/>
    </source>
</evidence>
<keyword evidence="13" id="KW-0936">Ethylene signaling pathway</keyword>
<keyword evidence="14" id="KW-0418">Kinase</keyword>
<evidence type="ECO:0000256" key="8">
    <source>
        <dbReference type="ARBA" id="ARBA00022553"/>
    </source>
</evidence>
<dbReference type="Pfam" id="PF02518">
    <property type="entry name" value="HATPase_c"/>
    <property type="match status" value="1"/>
</dbReference>
<evidence type="ECO:0000256" key="9">
    <source>
        <dbReference type="ARBA" id="ARBA00022679"/>
    </source>
</evidence>
<keyword evidence="22" id="KW-0675">Receptor</keyword>
<dbReference type="InterPro" id="IPR003594">
    <property type="entry name" value="HATPase_dom"/>
</dbReference>
<keyword evidence="10 24" id="KW-0812">Transmembrane</keyword>
<dbReference type="SUPFAM" id="SSF47384">
    <property type="entry name" value="Homodimeric domain of signal transducing histidine kinase"/>
    <property type="match status" value="1"/>
</dbReference>
<keyword evidence="12" id="KW-0547">Nucleotide-binding</keyword>
<dbReference type="AlphaFoldDB" id="A0A835THK4"/>
<keyword evidence="16" id="KW-0067">ATP-binding</keyword>
<keyword evidence="8" id="KW-0597">Phosphoprotein</keyword>
<evidence type="ECO:0000256" key="21">
    <source>
        <dbReference type="ARBA" id="ARBA00023157"/>
    </source>
</evidence>
<dbReference type="FunFam" id="3.30.450.40:FF:000026">
    <property type="entry name" value="Ethylene response sensor"/>
    <property type="match status" value="1"/>
</dbReference>
<evidence type="ECO:0000256" key="18">
    <source>
        <dbReference type="ARBA" id="ARBA00023008"/>
    </source>
</evidence>
<dbReference type="CDD" id="cd16922">
    <property type="entry name" value="HATPase_EvgS-ArcB-TorS-like"/>
    <property type="match status" value="1"/>
</dbReference>
<evidence type="ECO:0000256" key="20">
    <source>
        <dbReference type="ARBA" id="ARBA00023136"/>
    </source>
</evidence>
<dbReference type="SMART" id="SM00388">
    <property type="entry name" value="HisKA"/>
    <property type="match status" value="1"/>
</dbReference>
<dbReference type="GO" id="GO:0051740">
    <property type="term" value="F:ethylene binding"/>
    <property type="evidence" value="ECO:0007669"/>
    <property type="project" value="TreeGrafter"/>
</dbReference>
<evidence type="ECO:0000256" key="1">
    <source>
        <dbReference type="ARBA" id="ARBA00000085"/>
    </source>
</evidence>
<comment type="cofactor">
    <cofactor evidence="2">
        <name>Cu cation</name>
        <dbReference type="ChEBI" id="CHEBI:23378"/>
    </cofactor>
</comment>
<evidence type="ECO:0000256" key="6">
    <source>
        <dbReference type="ARBA" id="ARBA00011748"/>
    </source>
</evidence>
<evidence type="ECO:0000313" key="27">
    <source>
        <dbReference type="Proteomes" id="UP000657918"/>
    </source>
</evidence>
<dbReference type="InterPro" id="IPR005467">
    <property type="entry name" value="His_kinase_dom"/>
</dbReference>
<keyword evidence="15" id="KW-0256">Endoplasmic reticulum</keyword>
<dbReference type="InterPro" id="IPR004358">
    <property type="entry name" value="Sig_transdc_His_kin-like_C"/>
</dbReference>
<evidence type="ECO:0000256" key="4">
    <source>
        <dbReference type="ARBA" id="ARBA00004477"/>
    </source>
</evidence>
<dbReference type="SUPFAM" id="SSF55781">
    <property type="entry name" value="GAF domain-like"/>
    <property type="match status" value="1"/>
</dbReference>
<dbReference type="Proteomes" id="UP000657918">
    <property type="component" value="Unassembled WGS sequence"/>
</dbReference>
<dbReference type="SMART" id="SM00065">
    <property type="entry name" value="GAF"/>
    <property type="match status" value="1"/>
</dbReference>
<evidence type="ECO:0000256" key="19">
    <source>
        <dbReference type="ARBA" id="ARBA00023012"/>
    </source>
</evidence>
<comment type="caution">
    <text evidence="26">The sequence shown here is derived from an EMBL/GenBank/DDBJ whole genome shotgun (WGS) entry which is preliminary data.</text>
</comment>
<protein>
    <recommendedName>
        <fullName evidence="7">histidine kinase</fullName>
        <ecNumber evidence="7">2.7.13.3</ecNumber>
    </recommendedName>
</protein>
<dbReference type="InterPro" id="IPR003661">
    <property type="entry name" value="HisK_dim/P_dom"/>
</dbReference>
<dbReference type="FunFam" id="1.10.287.130:FF:000004">
    <property type="entry name" value="Ethylene receptor 1"/>
    <property type="match status" value="1"/>
</dbReference>
<keyword evidence="21" id="KW-1015">Disulfide bond</keyword>
<dbReference type="EC" id="2.7.13.3" evidence="7"/>
<comment type="similarity">
    <text evidence="5">Belongs to the ethylene receptor family.</text>
</comment>
<evidence type="ECO:0000256" key="3">
    <source>
        <dbReference type="ARBA" id="ARBA00003286"/>
    </source>
</evidence>
<comment type="catalytic activity">
    <reaction evidence="1">
        <text>ATP + protein L-histidine = ADP + protein N-phospho-L-histidine.</text>
        <dbReference type="EC" id="2.7.13.3"/>
    </reaction>
</comment>
<proteinExistence type="inferred from homology"/>
<dbReference type="GO" id="GO:0010105">
    <property type="term" value="P:negative regulation of ethylene-activated signaling pathway"/>
    <property type="evidence" value="ECO:0007669"/>
    <property type="project" value="UniProtKB-ARBA"/>
</dbReference>
<sequence>MVLIGRMESCDCIDMQWPHEELLVKYQYISDVLIAFAYFSIPIELIYFVQKSAFFPYRWVLMQFGAFIVLCGATHFINLWMFSMHSKAVAVVMTVAKIACAIVSCATALMLVHIIPDLLSVKTREISLKNKAEELDREMGLILTLEETGRHVRMLTHEIRSTLDRHTILKTTLVELGRTLGLEECALWMPSRTGLNLQLSHTLNYQIQVGSSVPISLPIVNEVFSSAQAMRIPYNCPLARIRPHGGRYLSPEVVAVRVPLLHLSNFHINDWPELSAKSYAIMVLILPTESARKWRDHELELVEVVADQILSSVPATYLLQYAVMLTTIRMINITNVCSGSHVSYQALLHYTFTYGSLHQMLTSNTIYVAVALSHAAILEESMRARDQLMVQNVALKSARREAEMAIHARNDFLAVMNHEMRTPMHAIIALSSLLLETELTTEQRAMIETVLKSSNLLAILTNDVLDLSRLEDGSLDLELKTFNLHELLKEVVGLIKPIASVKKLSMSLIMAPDLPACAVGDEKRLTQTILNVVGNAVKFTKEGYVSIVVSVAKPDSLRDWQPPEFYPMMSDGHFYLRMQVKDSGCGVLPQDLPHLFTKFAQIRSGSSRSNGGAGLGLAICKRFVTLMKGHIWIESEGLNKGTVTTFIVKLGLCNNPDDPSVHQAASRGRASHGSGDLMGHKPLFRDDGFASSNPRYQRSL</sequence>
<keyword evidence="20 24" id="KW-0472">Membrane</keyword>
<evidence type="ECO:0000256" key="15">
    <source>
        <dbReference type="ARBA" id="ARBA00022824"/>
    </source>
</evidence>
<evidence type="ECO:0000256" key="22">
    <source>
        <dbReference type="ARBA" id="ARBA00023170"/>
    </source>
</evidence>
<evidence type="ECO:0000256" key="5">
    <source>
        <dbReference type="ARBA" id="ARBA00009842"/>
    </source>
</evidence>
<dbReference type="InterPro" id="IPR036097">
    <property type="entry name" value="HisK_dim/P_sf"/>
</dbReference>
<evidence type="ECO:0000256" key="24">
    <source>
        <dbReference type="SAM" id="Phobius"/>
    </source>
</evidence>
<dbReference type="Pfam" id="PF01590">
    <property type="entry name" value="GAF"/>
    <property type="match status" value="1"/>
</dbReference>
<dbReference type="SMART" id="SM00387">
    <property type="entry name" value="HATPase_c"/>
    <property type="match status" value="1"/>
</dbReference>
<dbReference type="InterPro" id="IPR029016">
    <property type="entry name" value="GAF-like_dom_sf"/>
</dbReference>
<dbReference type="InterPro" id="IPR036890">
    <property type="entry name" value="HATPase_C_sf"/>
</dbReference>
<keyword evidence="11" id="KW-0479">Metal-binding</keyword>
<dbReference type="GO" id="GO:0005524">
    <property type="term" value="F:ATP binding"/>
    <property type="evidence" value="ECO:0007669"/>
    <property type="project" value="UniProtKB-KW"/>
</dbReference>
<organism evidence="26 27">
    <name type="scientific">Salix dunnii</name>
    <dbReference type="NCBI Taxonomy" id="1413687"/>
    <lineage>
        <taxon>Eukaryota</taxon>
        <taxon>Viridiplantae</taxon>
        <taxon>Streptophyta</taxon>
        <taxon>Embryophyta</taxon>
        <taxon>Tracheophyta</taxon>
        <taxon>Spermatophyta</taxon>
        <taxon>Magnoliopsida</taxon>
        <taxon>eudicotyledons</taxon>
        <taxon>Gunneridae</taxon>
        <taxon>Pentapetalae</taxon>
        <taxon>rosids</taxon>
        <taxon>fabids</taxon>
        <taxon>Malpighiales</taxon>
        <taxon>Salicaceae</taxon>
        <taxon>Saliceae</taxon>
        <taxon>Salix</taxon>
    </lineage>
</organism>
<evidence type="ECO:0000256" key="16">
    <source>
        <dbReference type="ARBA" id="ARBA00022840"/>
    </source>
</evidence>
<dbReference type="PRINTS" id="PR00344">
    <property type="entry name" value="BCTRLSENSOR"/>
</dbReference>
<dbReference type="GO" id="GO:0000155">
    <property type="term" value="F:phosphorelay sensor kinase activity"/>
    <property type="evidence" value="ECO:0007669"/>
    <property type="project" value="InterPro"/>
</dbReference>
<evidence type="ECO:0000256" key="10">
    <source>
        <dbReference type="ARBA" id="ARBA00022692"/>
    </source>
</evidence>
<comment type="function">
    <text evidence="3">May act early in the ethylene signal transduction pathway, possibly as an ethylene receptor, or as a regulator of the pathway.</text>
</comment>
<keyword evidence="27" id="KW-1185">Reference proteome</keyword>
<feature type="transmembrane region" description="Helical" evidence="24">
    <location>
        <begin position="28"/>
        <end position="49"/>
    </location>
</feature>
<evidence type="ECO:0000256" key="14">
    <source>
        <dbReference type="ARBA" id="ARBA00022777"/>
    </source>
</evidence>
<evidence type="ECO:0000313" key="26">
    <source>
        <dbReference type="EMBL" id="KAF9688125.1"/>
    </source>
</evidence>
<evidence type="ECO:0000256" key="7">
    <source>
        <dbReference type="ARBA" id="ARBA00012438"/>
    </source>
</evidence>
<evidence type="ECO:0000256" key="11">
    <source>
        <dbReference type="ARBA" id="ARBA00022723"/>
    </source>
</evidence>
<dbReference type="SUPFAM" id="SSF55874">
    <property type="entry name" value="ATPase domain of HSP90 chaperone/DNA topoisomerase II/histidine kinase"/>
    <property type="match status" value="1"/>
</dbReference>
<dbReference type="InterPro" id="IPR058544">
    <property type="entry name" value="ETR1_N"/>
</dbReference>
<comment type="subunit">
    <text evidence="6">Homodimer; disulfide-linked.</text>
</comment>
<evidence type="ECO:0000256" key="17">
    <source>
        <dbReference type="ARBA" id="ARBA00022989"/>
    </source>
</evidence>
<evidence type="ECO:0000256" key="13">
    <source>
        <dbReference type="ARBA" id="ARBA00022745"/>
    </source>
</evidence>
<keyword evidence="9" id="KW-0808">Transferase</keyword>
<dbReference type="Pfam" id="PF00512">
    <property type="entry name" value="HisKA"/>
    <property type="match status" value="1"/>
</dbReference>
<keyword evidence="19" id="KW-0902">Two-component regulatory system</keyword>
<dbReference type="Gene3D" id="1.10.287.130">
    <property type="match status" value="1"/>
</dbReference>
<dbReference type="PROSITE" id="PS50109">
    <property type="entry name" value="HIS_KIN"/>
    <property type="match status" value="1"/>
</dbReference>
<comment type="subcellular location">
    <subcellularLocation>
        <location evidence="4">Endoplasmic reticulum membrane</location>
        <topology evidence="4">Multi-pass membrane protein</topology>
    </subcellularLocation>
</comment>
<dbReference type="OrthoDB" id="60033at2759"/>
<feature type="domain" description="Histidine kinase" evidence="25">
    <location>
        <begin position="415"/>
        <end position="652"/>
    </location>
</feature>
<dbReference type="PANTHER" id="PTHR24423">
    <property type="entry name" value="TWO-COMPONENT SENSOR HISTIDINE KINASE"/>
    <property type="match status" value="1"/>
</dbReference>
<dbReference type="Pfam" id="PF25487">
    <property type="entry name" value="ETR1_N"/>
    <property type="match status" value="1"/>
</dbReference>
<evidence type="ECO:0000256" key="2">
    <source>
        <dbReference type="ARBA" id="ARBA00001935"/>
    </source>
</evidence>
<dbReference type="Gene3D" id="3.30.565.10">
    <property type="entry name" value="Histidine kinase-like ATPase, C-terminal domain"/>
    <property type="match status" value="1"/>
</dbReference>
<feature type="transmembrane region" description="Helical" evidence="24">
    <location>
        <begin position="88"/>
        <end position="115"/>
    </location>
</feature>
<dbReference type="Gene3D" id="3.30.450.40">
    <property type="match status" value="1"/>
</dbReference>